<keyword evidence="3" id="KW-0479">Metal-binding</keyword>
<dbReference type="FunFam" id="3.30.40.10:FF:000362">
    <property type="entry name" value="E3 ubiquitin-protein ligase TRIM56"/>
    <property type="match status" value="1"/>
</dbReference>
<dbReference type="Pfam" id="PF22486">
    <property type="entry name" value="MATH_2"/>
    <property type="match status" value="3"/>
</dbReference>
<dbReference type="Gene3D" id="3.30.40.10">
    <property type="entry name" value="Zinc/RING finger domain, C3HC4 (zinc finger)"/>
    <property type="match status" value="1"/>
</dbReference>
<dbReference type="SUPFAM" id="SSF57845">
    <property type="entry name" value="B-box zinc-binding domain"/>
    <property type="match status" value="1"/>
</dbReference>
<sequence length="834" mass="93741">MAETIHSKISGDFLECTICLEPFKGPKVLPCLHTFCEGCLEKFVTQQGDVKNKFPCPTCRTDTILPEGGVAGLKNNFFVLSLSDTVMAHKSLVSKEDHKVQCDVCEEEVASRGCVPCEEFLCDECACAHHRAKRTRSHEVVGVAELREQLIAKTGSLKSQSLPACPKHQDEKLKFYCKTCQHPICRDCTVLHHKDHKYGYLADDVADVRAKIKDKLEAVKPKIADYQDKASAVAKEKAELDNKSKKAIDDIDAAANDEIEYLTGLVRRKQTELKENLAAITATRSKLLSATEDSVESVLGCLTSTADFAQKVAEHGSDFDVMNVYTDLTARLESLLKGPTPDIPDGISYVIFDPKTERNGKGVILGSIVDKETLEEKMEEEDMSRAEATFRFTVENFSKVKVEKLSPAVFISNLPWKICVKPWYSNNRKSLAVFLKSDANSKSLWSCHASGELRLIPQKNGVKAVGMTVDQTFYNKQSTWGRREFIPWHGVCDPQNGYIKDDQIVLEAHVKADAPCGEIVPGKNKAKEDEMPEEDGSQAEATLRFTVEDFSKFEERKLGPTVFICNLPWKIFAEPYYIPNTNNKRLAFFLQCDADSNSVWSCHASAELRLVPQKNGVQMFTKKTEHVFYSNETNWGFPEFAVWSKVCDPRNGFIKDDKIILEACVKADAPRGMKEITLGNIFSEEMRGGDNSRSKATFRFTVENVSSVMESQSSHPVFVCNLPWKISAGRYYIPNAHPPNNMSLSVFLKCDADSTSSWSCYASAELRLLPQKKGVETFKRNFRKQHVFSEKQPTWGYQEFMPWHEVCDPQKGYIKDDKIVLEAYVKAGAPRILA</sequence>
<dbReference type="Gene3D" id="2.60.210.10">
    <property type="entry name" value="Apoptosis, Tumor Necrosis Factor Receptor Associated Protein 2, Chain A"/>
    <property type="match status" value="3"/>
</dbReference>
<dbReference type="PANTHER" id="PTHR47022:SF1">
    <property type="entry name" value="BTB AND MATH DOMAIN-CONTAINING PROTEIN 36-RELATED"/>
    <property type="match status" value="1"/>
</dbReference>
<dbReference type="Gene3D" id="4.10.830.40">
    <property type="match status" value="1"/>
</dbReference>
<dbReference type="PROSITE" id="PS50144">
    <property type="entry name" value="MATH"/>
    <property type="match status" value="3"/>
</dbReference>
<protein>
    <submittedName>
        <fullName evidence="11">USP7 protein</fullName>
    </submittedName>
</protein>
<keyword evidence="12" id="KW-1185">Reference proteome</keyword>
<feature type="coiled-coil region" evidence="7">
    <location>
        <begin position="223"/>
        <end position="257"/>
    </location>
</feature>
<dbReference type="Proteomes" id="UP000838412">
    <property type="component" value="Chromosome 6"/>
</dbReference>
<evidence type="ECO:0000256" key="3">
    <source>
        <dbReference type="ARBA" id="ARBA00022723"/>
    </source>
</evidence>
<dbReference type="PANTHER" id="PTHR47022">
    <property type="entry name" value="BTB AND MATH DOMAIN-CONTAINING PROTEIN 36-RELATED"/>
    <property type="match status" value="1"/>
</dbReference>
<evidence type="ECO:0000256" key="5">
    <source>
        <dbReference type="ARBA" id="ARBA00022833"/>
    </source>
</evidence>
<dbReference type="OrthoDB" id="289038at2759"/>
<evidence type="ECO:0000256" key="2">
    <source>
        <dbReference type="ARBA" id="ARBA00022490"/>
    </source>
</evidence>
<feature type="domain" description="B box-type" evidence="9">
    <location>
        <begin position="97"/>
        <end position="143"/>
    </location>
</feature>
<evidence type="ECO:0000313" key="12">
    <source>
        <dbReference type="Proteomes" id="UP000838412"/>
    </source>
</evidence>
<dbReference type="Pfam" id="PF00097">
    <property type="entry name" value="zf-C3HC4"/>
    <property type="match status" value="1"/>
</dbReference>
<keyword evidence="7" id="KW-0175">Coiled coil</keyword>
<feature type="domain" description="B box-type" evidence="9">
    <location>
        <begin position="160"/>
        <end position="201"/>
    </location>
</feature>
<feature type="domain" description="RING-type" evidence="8">
    <location>
        <begin position="16"/>
        <end position="60"/>
    </location>
</feature>
<dbReference type="InterPro" id="IPR000315">
    <property type="entry name" value="Znf_B-box"/>
</dbReference>
<organism evidence="11 12">
    <name type="scientific">Branchiostoma lanceolatum</name>
    <name type="common">Common lancelet</name>
    <name type="synonym">Amphioxus lanceolatum</name>
    <dbReference type="NCBI Taxonomy" id="7740"/>
    <lineage>
        <taxon>Eukaryota</taxon>
        <taxon>Metazoa</taxon>
        <taxon>Chordata</taxon>
        <taxon>Cephalochordata</taxon>
        <taxon>Leptocardii</taxon>
        <taxon>Amphioxiformes</taxon>
        <taxon>Branchiostomatidae</taxon>
        <taxon>Branchiostoma</taxon>
    </lineage>
</organism>
<evidence type="ECO:0000256" key="4">
    <source>
        <dbReference type="ARBA" id="ARBA00022771"/>
    </source>
</evidence>
<dbReference type="InterPro" id="IPR002083">
    <property type="entry name" value="MATH/TRAF_dom"/>
</dbReference>
<dbReference type="InterPro" id="IPR013083">
    <property type="entry name" value="Znf_RING/FYVE/PHD"/>
</dbReference>
<name>A0A8K0A3B1_BRALA</name>
<keyword evidence="4 6" id="KW-0863">Zinc-finger</keyword>
<dbReference type="InterPro" id="IPR008974">
    <property type="entry name" value="TRAF-like"/>
</dbReference>
<dbReference type="FunFam" id="3.30.160.60:FF:002885">
    <property type="entry name" value="Uncharacterized protein"/>
    <property type="match status" value="1"/>
</dbReference>
<dbReference type="SUPFAM" id="SSF57850">
    <property type="entry name" value="RING/U-box"/>
    <property type="match status" value="1"/>
</dbReference>
<evidence type="ECO:0000259" key="9">
    <source>
        <dbReference type="PROSITE" id="PS50119"/>
    </source>
</evidence>
<feature type="domain" description="MATH" evidence="10">
    <location>
        <begin position="695"/>
        <end position="825"/>
    </location>
</feature>
<dbReference type="SMART" id="SM00336">
    <property type="entry name" value="BBOX"/>
    <property type="match status" value="2"/>
</dbReference>
<evidence type="ECO:0000256" key="7">
    <source>
        <dbReference type="SAM" id="Coils"/>
    </source>
</evidence>
<evidence type="ECO:0000259" key="10">
    <source>
        <dbReference type="PROSITE" id="PS50144"/>
    </source>
</evidence>
<comment type="subcellular location">
    <subcellularLocation>
        <location evidence="1">Cytoplasm</location>
    </subcellularLocation>
</comment>
<dbReference type="AlphaFoldDB" id="A0A8K0A3B1"/>
<dbReference type="GO" id="GO:0008270">
    <property type="term" value="F:zinc ion binding"/>
    <property type="evidence" value="ECO:0007669"/>
    <property type="project" value="UniProtKB-KW"/>
</dbReference>
<dbReference type="InterPro" id="IPR018957">
    <property type="entry name" value="Znf_C3HC4_RING-type"/>
</dbReference>
<keyword evidence="5" id="KW-0862">Zinc</keyword>
<feature type="domain" description="MATH" evidence="10">
    <location>
        <begin position="540"/>
        <end position="665"/>
    </location>
</feature>
<gene>
    <name evidence="11" type="primary">USP7</name>
    <name evidence="11" type="ORF">BLAG_LOCUS20513</name>
</gene>
<dbReference type="SMART" id="SM00184">
    <property type="entry name" value="RING"/>
    <property type="match status" value="1"/>
</dbReference>
<dbReference type="PROSITE" id="PS50089">
    <property type="entry name" value="ZF_RING_2"/>
    <property type="match status" value="1"/>
</dbReference>
<evidence type="ECO:0000256" key="1">
    <source>
        <dbReference type="ARBA" id="ARBA00004496"/>
    </source>
</evidence>
<dbReference type="CDD" id="cd19757">
    <property type="entry name" value="Bbox1"/>
    <property type="match status" value="1"/>
</dbReference>
<evidence type="ECO:0000256" key="6">
    <source>
        <dbReference type="PROSITE-ProRule" id="PRU00024"/>
    </source>
</evidence>
<dbReference type="EMBL" id="OV696691">
    <property type="protein sequence ID" value="CAH1267028.1"/>
    <property type="molecule type" value="Genomic_DNA"/>
</dbReference>
<feature type="domain" description="MATH" evidence="10">
    <location>
        <begin position="387"/>
        <end position="510"/>
    </location>
</feature>
<evidence type="ECO:0000313" key="11">
    <source>
        <dbReference type="EMBL" id="CAH1267028.1"/>
    </source>
</evidence>
<dbReference type="PROSITE" id="PS50119">
    <property type="entry name" value="ZF_BBOX"/>
    <property type="match status" value="2"/>
</dbReference>
<dbReference type="Gene3D" id="3.30.160.60">
    <property type="entry name" value="Classic Zinc Finger"/>
    <property type="match status" value="1"/>
</dbReference>
<dbReference type="SMART" id="SM00061">
    <property type="entry name" value="MATH"/>
    <property type="match status" value="3"/>
</dbReference>
<dbReference type="SUPFAM" id="SSF49599">
    <property type="entry name" value="TRAF domain-like"/>
    <property type="match status" value="3"/>
</dbReference>
<reference evidence="11" key="1">
    <citation type="submission" date="2022-01" db="EMBL/GenBank/DDBJ databases">
        <authorList>
            <person name="Braso-Vives M."/>
        </authorList>
    </citation>
    <scope>NUCLEOTIDE SEQUENCE</scope>
</reference>
<dbReference type="InterPro" id="IPR017907">
    <property type="entry name" value="Znf_RING_CS"/>
</dbReference>
<dbReference type="PROSITE" id="PS00518">
    <property type="entry name" value="ZF_RING_1"/>
    <property type="match status" value="1"/>
</dbReference>
<proteinExistence type="predicted"/>
<dbReference type="Pfam" id="PF00643">
    <property type="entry name" value="zf-B_box"/>
    <property type="match status" value="1"/>
</dbReference>
<accession>A0A8K0A3B1</accession>
<keyword evidence="2" id="KW-0963">Cytoplasm</keyword>
<dbReference type="GO" id="GO:0005737">
    <property type="term" value="C:cytoplasm"/>
    <property type="evidence" value="ECO:0007669"/>
    <property type="project" value="UniProtKB-SubCell"/>
</dbReference>
<dbReference type="InterPro" id="IPR001841">
    <property type="entry name" value="Znf_RING"/>
</dbReference>
<evidence type="ECO:0000259" key="8">
    <source>
        <dbReference type="PROSITE" id="PS50089"/>
    </source>
</evidence>